<sequence>MVLVAAARLQAAPANVNFASERGVPFDLRFDGRPLTRGGARQVHLDRIAAGTHMAEFLIPTANGRAISYRTRVFLDPGLETSFVLLTRPGRAPELRKVAAVPLRGGYYGNGPSGYPNGGPVYGSGGYGSHPPINQPGGYGNGEYTTGNQDNGGYYPGGGVSYNRVMAPQDVDALRAAVQRQSFDKDRLPLLQQALSETTIQADDLALLMKELSFESSKLELAKFGAGRVADRQNLYRLNEGFTFSATAREFQEYLAQQQR</sequence>
<proteinExistence type="predicted"/>
<dbReference type="Pfam" id="PF14771">
    <property type="entry name" value="DUF4476"/>
    <property type="match status" value="1"/>
</dbReference>
<protein>
    <submittedName>
        <fullName evidence="2">DUF4476 domain-containing protein</fullName>
    </submittedName>
</protein>
<dbReference type="RefSeq" id="WP_185888110.1">
    <property type="nucleotide sequence ID" value="NZ_CP060202.1"/>
</dbReference>
<gene>
    <name evidence="2" type="ORF">H4317_18975</name>
</gene>
<evidence type="ECO:0000313" key="3">
    <source>
        <dbReference type="Proteomes" id="UP000515489"/>
    </source>
</evidence>
<keyword evidence="3" id="KW-1185">Reference proteome</keyword>
<dbReference type="KEGG" id="hsk:H4317_18975"/>
<evidence type="ECO:0000313" key="2">
    <source>
        <dbReference type="EMBL" id="QNH62195.1"/>
    </source>
</evidence>
<name>A0A7G7W752_9BACT</name>
<evidence type="ECO:0000259" key="1">
    <source>
        <dbReference type="Pfam" id="PF14771"/>
    </source>
</evidence>
<dbReference type="Proteomes" id="UP000515489">
    <property type="component" value="Chromosome"/>
</dbReference>
<reference evidence="2 3" key="1">
    <citation type="submission" date="2020-08" db="EMBL/GenBank/DDBJ databases">
        <title>Hymenobacter sp. S2-20-2 genome sequencing.</title>
        <authorList>
            <person name="Jin L."/>
        </authorList>
    </citation>
    <scope>NUCLEOTIDE SEQUENCE [LARGE SCALE GENOMIC DNA]</scope>
    <source>
        <strain evidence="2 3">S2-20-2</strain>
    </source>
</reference>
<accession>A0A7G7W752</accession>
<organism evidence="2 3">
    <name type="scientific">Hymenobacter sediminicola</name>
    <dbReference type="NCBI Taxonomy" id="2761579"/>
    <lineage>
        <taxon>Bacteria</taxon>
        <taxon>Pseudomonadati</taxon>
        <taxon>Bacteroidota</taxon>
        <taxon>Cytophagia</taxon>
        <taxon>Cytophagales</taxon>
        <taxon>Hymenobacteraceae</taxon>
        <taxon>Hymenobacter</taxon>
    </lineage>
</organism>
<dbReference type="InterPro" id="IPR028011">
    <property type="entry name" value="DUF4476"/>
</dbReference>
<dbReference type="AlphaFoldDB" id="A0A7G7W752"/>
<dbReference type="EMBL" id="CP060202">
    <property type="protein sequence ID" value="QNH62195.1"/>
    <property type="molecule type" value="Genomic_DNA"/>
</dbReference>
<feature type="domain" description="DUF4476" evidence="1">
    <location>
        <begin position="166"/>
        <end position="255"/>
    </location>
</feature>